<dbReference type="PANTHER" id="PTHR43381:SF5">
    <property type="entry name" value="TR-TYPE G DOMAIN-CONTAINING PROTEIN"/>
    <property type="match status" value="1"/>
</dbReference>
<evidence type="ECO:0000256" key="1">
    <source>
        <dbReference type="ARBA" id="ARBA00022741"/>
    </source>
</evidence>
<dbReference type="AlphaFoldDB" id="A0A2M8KJ76"/>
<dbReference type="Pfam" id="PF00009">
    <property type="entry name" value="GTP_EFTU"/>
    <property type="match status" value="1"/>
</dbReference>
<accession>A0A2M8KJ76</accession>
<dbReference type="InterPro" id="IPR015760">
    <property type="entry name" value="TIF_IF2"/>
</dbReference>
<proteinExistence type="predicted"/>
<name>A0A2M8KJ76_9BACT</name>
<dbReference type="InterPro" id="IPR027417">
    <property type="entry name" value="P-loop_NTPase"/>
</dbReference>
<keyword evidence="2" id="KW-0342">GTP-binding</keyword>
<dbReference type="GO" id="GO:0005737">
    <property type="term" value="C:cytoplasm"/>
    <property type="evidence" value="ECO:0007669"/>
    <property type="project" value="TreeGrafter"/>
</dbReference>
<evidence type="ECO:0000313" key="5">
    <source>
        <dbReference type="Proteomes" id="UP000231086"/>
    </source>
</evidence>
<dbReference type="GO" id="GO:0003924">
    <property type="term" value="F:GTPase activity"/>
    <property type="evidence" value="ECO:0007669"/>
    <property type="project" value="InterPro"/>
</dbReference>
<dbReference type="Gene3D" id="3.40.50.300">
    <property type="entry name" value="P-loop containing nucleotide triphosphate hydrolases"/>
    <property type="match status" value="1"/>
</dbReference>
<feature type="non-terminal residue" evidence="4">
    <location>
        <position position="97"/>
    </location>
</feature>
<evidence type="ECO:0000313" key="4">
    <source>
        <dbReference type="EMBL" id="PJE59969.1"/>
    </source>
</evidence>
<keyword evidence="4" id="KW-0648">Protein biosynthesis</keyword>
<comment type="caution">
    <text evidence="4">The sequence shown here is derived from an EMBL/GenBank/DDBJ whole genome shotgun (WGS) entry which is preliminary data.</text>
</comment>
<dbReference type="GO" id="GO:0003743">
    <property type="term" value="F:translation initiation factor activity"/>
    <property type="evidence" value="ECO:0007669"/>
    <property type="project" value="UniProtKB-KW"/>
</dbReference>
<feature type="domain" description="Tr-type G" evidence="3">
    <location>
        <begin position="3"/>
        <end position="69"/>
    </location>
</feature>
<gene>
    <name evidence="4" type="ORF">COU85_00830</name>
</gene>
<reference evidence="5" key="1">
    <citation type="submission" date="2017-09" db="EMBL/GenBank/DDBJ databases">
        <title>Depth-based differentiation of microbial function through sediment-hosted aquifers and enrichment of novel symbionts in the deep terrestrial subsurface.</title>
        <authorList>
            <person name="Probst A.J."/>
            <person name="Ladd B."/>
            <person name="Jarett J.K."/>
            <person name="Geller-Mcgrath D.E."/>
            <person name="Sieber C.M.K."/>
            <person name="Emerson J.B."/>
            <person name="Anantharaman K."/>
            <person name="Thomas B.C."/>
            <person name="Malmstrom R."/>
            <person name="Stieglmeier M."/>
            <person name="Klingl A."/>
            <person name="Woyke T."/>
            <person name="Ryan C.M."/>
            <person name="Banfield J.F."/>
        </authorList>
    </citation>
    <scope>NUCLEOTIDE SEQUENCE [LARGE SCALE GENOMIC DNA]</scope>
</reference>
<dbReference type="PANTHER" id="PTHR43381">
    <property type="entry name" value="TRANSLATION INITIATION FACTOR IF-2-RELATED"/>
    <property type="match status" value="1"/>
</dbReference>
<dbReference type="GO" id="GO:0005525">
    <property type="term" value="F:GTP binding"/>
    <property type="evidence" value="ECO:0007669"/>
    <property type="project" value="UniProtKB-KW"/>
</dbReference>
<dbReference type="InterPro" id="IPR000795">
    <property type="entry name" value="T_Tr_GTP-bd_dom"/>
</dbReference>
<dbReference type="EMBL" id="PFEA01000017">
    <property type="protein sequence ID" value="PJE59969.1"/>
    <property type="molecule type" value="Genomic_DNA"/>
</dbReference>
<keyword evidence="4" id="KW-0396">Initiation factor</keyword>
<feature type="non-terminal residue" evidence="4">
    <location>
        <position position="1"/>
    </location>
</feature>
<protein>
    <submittedName>
        <fullName evidence="4">Translation initiation factor IF-2-like protein</fullName>
    </submittedName>
</protein>
<dbReference type="Proteomes" id="UP000231086">
    <property type="component" value="Unassembled WGS sequence"/>
</dbReference>
<evidence type="ECO:0000259" key="3">
    <source>
        <dbReference type="Pfam" id="PF00009"/>
    </source>
</evidence>
<sequence>ITHIKKAQLPFVVAINKIDKPTASPQKVLQDLAKNEVLVEGQGGDVPTVKLSAKTGQGIDELLEMILLLAEMAELKYDPQAPASGVVIESNLDPQKG</sequence>
<organism evidence="4 5">
    <name type="scientific">Candidatus Portnoybacteria bacterium CG10_big_fil_rev_8_21_14_0_10_44_7</name>
    <dbReference type="NCBI Taxonomy" id="1974816"/>
    <lineage>
        <taxon>Bacteria</taxon>
        <taxon>Candidatus Portnoyibacteriota</taxon>
    </lineage>
</organism>
<keyword evidence="1" id="KW-0547">Nucleotide-binding</keyword>
<evidence type="ECO:0000256" key="2">
    <source>
        <dbReference type="ARBA" id="ARBA00023134"/>
    </source>
</evidence>
<dbReference type="SUPFAM" id="SSF52540">
    <property type="entry name" value="P-loop containing nucleoside triphosphate hydrolases"/>
    <property type="match status" value="1"/>
</dbReference>